<dbReference type="Proteomes" id="UP000824469">
    <property type="component" value="Unassembled WGS sequence"/>
</dbReference>
<organism evidence="1 2">
    <name type="scientific">Taxus chinensis</name>
    <name type="common">Chinese yew</name>
    <name type="synonym">Taxus wallichiana var. chinensis</name>
    <dbReference type="NCBI Taxonomy" id="29808"/>
    <lineage>
        <taxon>Eukaryota</taxon>
        <taxon>Viridiplantae</taxon>
        <taxon>Streptophyta</taxon>
        <taxon>Embryophyta</taxon>
        <taxon>Tracheophyta</taxon>
        <taxon>Spermatophyta</taxon>
        <taxon>Pinopsida</taxon>
        <taxon>Pinidae</taxon>
        <taxon>Conifers II</taxon>
        <taxon>Cupressales</taxon>
        <taxon>Taxaceae</taxon>
        <taxon>Taxus</taxon>
    </lineage>
</organism>
<evidence type="ECO:0000313" key="1">
    <source>
        <dbReference type="EMBL" id="KAH9308681.1"/>
    </source>
</evidence>
<gene>
    <name evidence="1" type="ORF">KI387_036592</name>
</gene>
<feature type="non-terminal residue" evidence="1">
    <location>
        <position position="1"/>
    </location>
</feature>
<dbReference type="EMBL" id="JAHRHJ020000007">
    <property type="protein sequence ID" value="KAH9308681.1"/>
    <property type="molecule type" value="Genomic_DNA"/>
</dbReference>
<feature type="non-terminal residue" evidence="1">
    <location>
        <position position="261"/>
    </location>
</feature>
<sequence length="261" mass="29357">VVARIIIDACHWLPVSMEFNVLGQADRWEYRDWNSSSLGFNHKFPHSCVHYPAGGGRHSYTIYYSTLNSGDGNTVRDKVENDYLYAFPKTSIVPRCNKFYPKGSLDISRPAAVKMIHARSGHLLVRPLIDGKDIGYFLLDTGASGLGICPKQVASNSSTERNWSTYSFIHLAKRNKLESKKAENLVYVHSNLCILSHKIEGYIRGPNNLWDIDPESSDFDTSAATLSQISRLGIDEEESGSIAQGMESEDTKYFECFINYL</sequence>
<accession>A0AA38FR43</accession>
<protein>
    <submittedName>
        <fullName evidence="1">Uncharacterized protein</fullName>
    </submittedName>
</protein>
<comment type="caution">
    <text evidence="1">The sequence shown here is derived from an EMBL/GenBank/DDBJ whole genome shotgun (WGS) entry which is preliminary data.</text>
</comment>
<name>A0AA38FR43_TAXCH</name>
<evidence type="ECO:0000313" key="2">
    <source>
        <dbReference type="Proteomes" id="UP000824469"/>
    </source>
</evidence>
<reference evidence="1 2" key="1">
    <citation type="journal article" date="2021" name="Nat. Plants">
        <title>The Taxus genome provides insights into paclitaxel biosynthesis.</title>
        <authorList>
            <person name="Xiong X."/>
            <person name="Gou J."/>
            <person name="Liao Q."/>
            <person name="Li Y."/>
            <person name="Zhou Q."/>
            <person name="Bi G."/>
            <person name="Li C."/>
            <person name="Du R."/>
            <person name="Wang X."/>
            <person name="Sun T."/>
            <person name="Guo L."/>
            <person name="Liang H."/>
            <person name="Lu P."/>
            <person name="Wu Y."/>
            <person name="Zhang Z."/>
            <person name="Ro D.K."/>
            <person name="Shang Y."/>
            <person name="Huang S."/>
            <person name="Yan J."/>
        </authorList>
    </citation>
    <scope>NUCLEOTIDE SEQUENCE [LARGE SCALE GENOMIC DNA]</scope>
    <source>
        <strain evidence="1">Ta-2019</strain>
    </source>
</reference>
<keyword evidence="2" id="KW-1185">Reference proteome</keyword>
<dbReference type="AlphaFoldDB" id="A0AA38FR43"/>
<proteinExistence type="predicted"/>